<dbReference type="CDD" id="cd10445">
    <property type="entry name" value="GIY-YIG_bI1_like"/>
    <property type="match status" value="1"/>
</dbReference>
<keyword evidence="10" id="KW-0496">Mitochondrion</keyword>
<dbReference type="EMBL" id="MN935358">
    <property type="protein sequence ID" value="QJT65781.1"/>
    <property type="molecule type" value="Genomic_DNA"/>
</dbReference>
<keyword evidence="10" id="KW-0255">Endonuclease</keyword>
<evidence type="ECO:0000313" key="15">
    <source>
        <dbReference type="EMBL" id="QJT64184.1"/>
    </source>
</evidence>
<evidence type="ECO:0000313" key="21">
    <source>
        <dbReference type="EMBL" id="QJT68192.1"/>
    </source>
</evidence>
<gene>
    <name evidence="10" type="primary">iorf314</name>
</gene>
<protein>
    <submittedName>
        <fullName evidence="10">GIY-YIG endonuclease</fullName>
    </submittedName>
</protein>
<dbReference type="EMBL" id="MN935329">
    <property type="protein sequence ID" value="QJT64184.1"/>
    <property type="molecule type" value="Genomic_DNA"/>
</dbReference>
<dbReference type="EMBL" id="MN935384">
    <property type="protein sequence ID" value="QJT67197.1"/>
    <property type="molecule type" value="Genomic_DNA"/>
</dbReference>
<dbReference type="EMBL" id="MN935233">
    <property type="protein sequence ID" value="QJT58909.1"/>
    <property type="molecule type" value="Genomic_DNA"/>
</dbReference>
<dbReference type="EMBL" id="MN935274">
    <property type="protein sequence ID" value="QJT61164.1"/>
    <property type="molecule type" value="Genomic_DNA"/>
</dbReference>
<dbReference type="EMBL" id="MN935402">
    <property type="protein sequence ID" value="QJT68192.1"/>
    <property type="molecule type" value="Genomic_DNA"/>
</dbReference>
<dbReference type="EMBL" id="MN935419">
    <property type="protein sequence ID" value="QJT69118.1"/>
    <property type="molecule type" value="Genomic_DNA"/>
</dbReference>
<sequence>MDLSSIILFIYSRVLFAARSTKGIIRLSPSERAAVKLPDESKEVLIGILLGDGQVNSFDNALSIVVKRLKLYYDLSILFIYLYFANFKVVYINPSIEKAKILKENKGKSGIYLWTNQINGKRYVGSALDLSKRFRNYFNTSYLTDRKDIMIIYKALLTHGFDNFTLEILEYCESSVLIEREQYYIDLLNPEYNILKIAGSRLGAKHTLEAIAKIKAGALNRSKEALAKNLEHLNKLNSSQEHKDHLIRLNTSIEQIAKTANPVIVLNILNGESLEFRSITQAAKFLEVHPEIIRRHIVKEKLYLDKYLITKVSK</sequence>
<evidence type="ECO:0000313" key="17">
    <source>
        <dbReference type="EMBL" id="QJT65781.1"/>
    </source>
</evidence>
<dbReference type="EMBL" id="MN935409">
    <property type="protein sequence ID" value="QJT68568.1"/>
    <property type="molecule type" value="Genomic_DNA"/>
</dbReference>
<evidence type="ECO:0000313" key="5">
    <source>
        <dbReference type="EMBL" id="QJT59514.1"/>
    </source>
</evidence>
<dbReference type="EMBL" id="MN935379">
    <property type="protein sequence ID" value="QJT66923.1"/>
    <property type="molecule type" value="Genomic_DNA"/>
</dbReference>
<proteinExistence type="predicted"/>
<evidence type="ECO:0000313" key="7">
    <source>
        <dbReference type="EMBL" id="QJT61109.1"/>
    </source>
</evidence>
<dbReference type="EMBL" id="MN935420">
    <property type="protein sequence ID" value="QJT69175.1"/>
    <property type="molecule type" value="Genomic_DNA"/>
</dbReference>
<dbReference type="EMBL" id="MN935287">
    <property type="protein sequence ID" value="QJT61877.1"/>
    <property type="molecule type" value="Genomic_DNA"/>
</dbReference>
<evidence type="ECO:0000313" key="2">
    <source>
        <dbReference type="EMBL" id="QJT58523.1"/>
    </source>
</evidence>
<dbReference type="EMBL" id="MN935304">
    <property type="protein sequence ID" value="QJT62810.1"/>
    <property type="molecule type" value="Genomic_DNA"/>
</dbReference>
<reference evidence="10" key="1">
    <citation type="journal article" date="2020" name="Front. Microbiol.">
        <title>Population Genomic Analysis Reveals a Highly Conserved Mitochondrial Genome in Fusarium asiaticum.</title>
        <authorList>
            <person name="Yang M."/>
            <person name="Zhang H."/>
            <person name="van der Lee T.A.J."/>
            <person name="Waalwijk C."/>
            <person name="van Diepeningen A.D."/>
            <person name="Feng J."/>
            <person name="Brankovics B."/>
            <person name="Chen W."/>
        </authorList>
    </citation>
    <scope>NUCLEOTIDE SEQUENCE</scope>
    <source>
        <strain evidence="2">140007</strain>
        <strain evidence="3">140012</strain>
        <strain evidence="4">140014</strain>
        <strain evidence="5">140025</strain>
        <strain evidence="6">170343</strain>
        <strain evidence="7">170630</strain>
        <strain evidence="8">170631</strain>
        <strain evidence="9">170767</strain>
        <strain evidence="10">170792</strain>
        <strain evidence="11">170888</strain>
        <strain evidence="12">171013</strain>
        <strain evidence="13">171025</strain>
        <strain evidence="14">171153</strain>
        <strain evidence="15">171218</strain>
        <strain evidence="16">171244</strain>
        <strain evidence="17">171483</strain>
        <strain evidence="18">172119</strain>
        <strain evidence="19">174240</strain>
        <strain evidence="20">180203</strain>
        <strain evidence="21">180216</strain>
        <strain evidence="22">180246</strain>
        <strain evidence="23">180279</strain>
        <strain evidence="24">180281</strain>
    </source>
</reference>
<evidence type="ECO:0000313" key="23">
    <source>
        <dbReference type="EMBL" id="QJT69118.1"/>
    </source>
</evidence>
<dbReference type="EMBL" id="MN935273">
    <property type="protein sequence ID" value="QJT61109.1"/>
    <property type="molecule type" value="Genomic_DNA"/>
</dbReference>
<evidence type="ECO:0000313" key="12">
    <source>
        <dbReference type="EMBL" id="QJT62810.1"/>
    </source>
</evidence>
<dbReference type="EMBL" id="MN935260">
    <property type="protein sequence ID" value="QJT60398.1"/>
    <property type="molecule type" value="Genomic_DNA"/>
</dbReference>
<evidence type="ECO:0000313" key="19">
    <source>
        <dbReference type="EMBL" id="QJT67197.1"/>
    </source>
</evidence>
<dbReference type="InterPro" id="IPR027434">
    <property type="entry name" value="Homing_endonucl"/>
</dbReference>
<dbReference type="EMBL" id="MN935399">
    <property type="protein sequence ID" value="QJT68027.1"/>
    <property type="molecule type" value="Genomic_DNA"/>
</dbReference>
<dbReference type="SMART" id="SM00465">
    <property type="entry name" value="GIYc"/>
    <property type="match status" value="1"/>
</dbReference>
<dbReference type="EMBL" id="MN935231">
    <property type="protein sequence ID" value="QJT58799.1"/>
    <property type="molecule type" value="Genomic_DNA"/>
</dbReference>
<evidence type="ECO:0000313" key="14">
    <source>
        <dbReference type="EMBL" id="QJT63745.1"/>
    </source>
</evidence>
<evidence type="ECO:0000313" key="3">
    <source>
        <dbReference type="EMBL" id="QJT58799.1"/>
    </source>
</evidence>
<name>A0A6M5BLH7_FUSAS</name>
<evidence type="ECO:0000313" key="6">
    <source>
        <dbReference type="EMBL" id="QJT60398.1"/>
    </source>
</evidence>
<dbReference type="Pfam" id="PF01541">
    <property type="entry name" value="GIY-YIG"/>
    <property type="match status" value="1"/>
</dbReference>
<evidence type="ECO:0000313" key="8">
    <source>
        <dbReference type="EMBL" id="QJT61164.1"/>
    </source>
</evidence>
<dbReference type="EMBL" id="MN935244">
    <property type="protein sequence ID" value="QJT59514.1"/>
    <property type="molecule type" value="Genomic_DNA"/>
</dbReference>
<accession>A0A6M5BLH7</accession>
<evidence type="ECO:0000313" key="4">
    <source>
        <dbReference type="EMBL" id="QJT58909.1"/>
    </source>
</evidence>
<dbReference type="EMBL" id="MN935331">
    <property type="protein sequence ID" value="QJT64295.1"/>
    <property type="molecule type" value="Genomic_DNA"/>
</dbReference>
<keyword evidence="10" id="KW-0378">Hydrolase</keyword>
<dbReference type="EMBL" id="MN935293">
    <property type="protein sequence ID" value="QJT62209.1"/>
    <property type="molecule type" value="Genomic_DNA"/>
</dbReference>
<dbReference type="Gene3D" id="3.40.1440.10">
    <property type="entry name" value="GIY-YIG endonuclease"/>
    <property type="match status" value="1"/>
</dbReference>
<keyword evidence="10" id="KW-0540">Nuclease</keyword>
<evidence type="ECO:0000259" key="1">
    <source>
        <dbReference type="PROSITE" id="PS50164"/>
    </source>
</evidence>
<dbReference type="EMBL" id="MN935321">
    <property type="protein sequence ID" value="QJT63745.1"/>
    <property type="molecule type" value="Genomic_DNA"/>
</dbReference>
<evidence type="ECO:0000313" key="16">
    <source>
        <dbReference type="EMBL" id="QJT64295.1"/>
    </source>
</evidence>
<dbReference type="SUPFAM" id="SSF55608">
    <property type="entry name" value="Homing endonucleases"/>
    <property type="match status" value="1"/>
</dbReference>
<dbReference type="EMBL" id="MN935283">
    <property type="protein sequence ID" value="QJT61656.1"/>
    <property type="molecule type" value="Genomic_DNA"/>
</dbReference>
<dbReference type="InterPro" id="IPR003647">
    <property type="entry name" value="Intron_nuc_1_rpt"/>
</dbReference>
<dbReference type="SUPFAM" id="SSF82771">
    <property type="entry name" value="GIY-YIG endonuclease"/>
    <property type="match status" value="1"/>
</dbReference>
<dbReference type="SMART" id="SM00497">
    <property type="entry name" value="IENR1"/>
    <property type="match status" value="1"/>
</dbReference>
<evidence type="ECO:0000313" key="20">
    <source>
        <dbReference type="EMBL" id="QJT68027.1"/>
    </source>
</evidence>
<evidence type="ECO:0000313" key="13">
    <source>
        <dbReference type="EMBL" id="QJT62865.1"/>
    </source>
</evidence>
<feature type="domain" description="GIY-YIG" evidence="1">
    <location>
        <begin position="107"/>
        <end position="194"/>
    </location>
</feature>
<dbReference type="PROSITE" id="PS50164">
    <property type="entry name" value="GIY_YIG"/>
    <property type="match status" value="1"/>
</dbReference>
<dbReference type="EMBL" id="MN935226">
    <property type="protein sequence ID" value="QJT58523.1"/>
    <property type="molecule type" value="Genomic_DNA"/>
</dbReference>
<dbReference type="NCBIfam" id="TIGR01453">
    <property type="entry name" value="grpIintron_endo"/>
    <property type="match status" value="1"/>
</dbReference>
<dbReference type="AlphaFoldDB" id="A0A6M5BLH7"/>
<dbReference type="GO" id="GO:0004519">
    <property type="term" value="F:endonuclease activity"/>
    <property type="evidence" value="ECO:0007669"/>
    <property type="project" value="UniProtKB-KW"/>
</dbReference>
<evidence type="ECO:0000313" key="24">
    <source>
        <dbReference type="EMBL" id="QJT69175.1"/>
    </source>
</evidence>
<evidence type="ECO:0000313" key="18">
    <source>
        <dbReference type="EMBL" id="QJT66923.1"/>
    </source>
</evidence>
<dbReference type="InterPro" id="IPR035901">
    <property type="entry name" value="GIY-YIG_endonuc_sf"/>
</dbReference>
<geneLocation type="mitochondrion" evidence="10"/>
<evidence type="ECO:0000313" key="11">
    <source>
        <dbReference type="EMBL" id="QJT62209.1"/>
    </source>
</evidence>
<dbReference type="EMBL" id="MN935305">
    <property type="protein sequence ID" value="QJT62865.1"/>
    <property type="molecule type" value="Genomic_DNA"/>
</dbReference>
<evidence type="ECO:0000313" key="22">
    <source>
        <dbReference type="EMBL" id="QJT68568.1"/>
    </source>
</evidence>
<evidence type="ECO:0000313" key="10">
    <source>
        <dbReference type="EMBL" id="QJT61877.1"/>
    </source>
</evidence>
<organism evidence="10">
    <name type="scientific">Fusarium asiaticum</name>
    <dbReference type="NCBI Taxonomy" id="282267"/>
    <lineage>
        <taxon>Eukaryota</taxon>
        <taxon>Fungi</taxon>
        <taxon>Dikarya</taxon>
        <taxon>Ascomycota</taxon>
        <taxon>Pezizomycotina</taxon>
        <taxon>Sordariomycetes</taxon>
        <taxon>Hypocreomycetidae</taxon>
        <taxon>Hypocreales</taxon>
        <taxon>Nectriaceae</taxon>
        <taxon>Fusarium</taxon>
    </lineage>
</organism>
<dbReference type="InterPro" id="IPR006350">
    <property type="entry name" value="Intron_endoG1"/>
</dbReference>
<evidence type="ECO:0000313" key="9">
    <source>
        <dbReference type="EMBL" id="QJT61656.1"/>
    </source>
</evidence>
<dbReference type="InterPro" id="IPR000305">
    <property type="entry name" value="GIY-YIG_endonuc"/>
</dbReference>